<dbReference type="Proteomes" id="UP001208570">
    <property type="component" value="Unassembled WGS sequence"/>
</dbReference>
<organism evidence="1 2">
    <name type="scientific">Paralvinella palmiformis</name>
    <dbReference type="NCBI Taxonomy" id="53620"/>
    <lineage>
        <taxon>Eukaryota</taxon>
        <taxon>Metazoa</taxon>
        <taxon>Spiralia</taxon>
        <taxon>Lophotrochozoa</taxon>
        <taxon>Annelida</taxon>
        <taxon>Polychaeta</taxon>
        <taxon>Sedentaria</taxon>
        <taxon>Canalipalpata</taxon>
        <taxon>Terebellida</taxon>
        <taxon>Terebelliformia</taxon>
        <taxon>Alvinellidae</taxon>
        <taxon>Paralvinella</taxon>
    </lineage>
</organism>
<dbReference type="EMBL" id="JAODUP010000143">
    <property type="protein sequence ID" value="KAK2159954.1"/>
    <property type="molecule type" value="Genomic_DNA"/>
</dbReference>
<sequence length="33" mass="3758">MPIAFFLTVTPLFSPKVINVSYNDRLPHLGTRL</sequence>
<evidence type="ECO:0000313" key="1">
    <source>
        <dbReference type="EMBL" id="KAK2159954.1"/>
    </source>
</evidence>
<reference evidence="1" key="1">
    <citation type="journal article" date="2023" name="Mol. Biol. Evol.">
        <title>Third-Generation Sequencing Reveals the Adaptive Role of the Epigenome in Three Deep-Sea Polychaetes.</title>
        <authorList>
            <person name="Perez M."/>
            <person name="Aroh O."/>
            <person name="Sun Y."/>
            <person name="Lan Y."/>
            <person name="Juniper S.K."/>
            <person name="Young C.R."/>
            <person name="Angers B."/>
            <person name="Qian P.Y."/>
        </authorList>
    </citation>
    <scope>NUCLEOTIDE SEQUENCE</scope>
    <source>
        <strain evidence="1">P08H-3</strain>
    </source>
</reference>
<dbReference type="AlphaFoldDB" id="A0AAD9NAD9"/>
<protein>
    <submittedName>
        <fullName evidence="1">Uncharacterized protein</fullName>
    </submittedName>
</protein>
<evidence type="ECO:0000313" key="2">
    <source>
        <dbReference type="Proteomes" id="UP001208570"/>
    </source>
</evidence>
<accession>A0AAD9NAD9</accession>
<name>A0AAD9NAD9_9ANNE</name>
<keyword evidence="2" id="KW-1185">Reference proteome</keyword>
<gene>
    <name evidence="1" type="ORF">LSH36_143g06013</name>
</gene>
<comment type="caution">
    <text evidence="1">The sequence shown here is derived from an EMBL/GenBank/DDBJ whole genome shotgun (WGS) entry which is preliminary data.</text>
</comment>
<proteinExistence type="predicted"/>